<evidence type="ECO:0008006" key="3">
    <source>
        <dbReference type="Google" id="ProtNLM"/>
    </source>
</evidence>
<name>A0ABY9IFL6_9ACTN</name>
<protein>
    <recommendedName>
        <fullName evidence="3">SMI1/KNR4 family protein</fullName>
    </recommendedName>
</protein>
<dbReference type="EMBL" id="CP120988">
    <property type="protein sequence ID" value="WLQ53988.1"/>
    <property type="molecule type" value="Genomic_DNA"/>
</dbReference>
<reference evidence="1 2" key="1">
    <citation type="submission" date="2023-03" db="EMBL/GenBank/DDBJ databases">
        <title>Isolation and description of six Streptomyces strains from soil environments, able to metabolize different microbial glucans.</title>
        <authorList>
            <person name="Widen T."/>
            <person name="Larsbrink J."/>
        </authorList>
    </citation>
    <scope>NUCLEOTIDE SEQUENCE [LARGE SCALE GENOMIC DNA]</scope>
    <source>
        <strain evidence="1 2">Alt2</strain>
    </source>
</reference>
<evidence type="ECO:0000313" key="2">
    <source>
        <dbReference type="Proteomes" id="UP001235744"/>
    </source>
</evidence>
<keyword evidence="2" id="KW-1185">Reference proteome</keyword>
<evidence type="ECO:0000313" key="1">
    <source>
        <dbReference type="EMBL" id="WLQ53988.1"/>
    </source>
</evidence>
<accession>A0ABY9IFL6</accession>
<sequence length="67" mass="7460">MADVFSNGSVVLGADDGPCYWVLVVTGPQRGRVWAVAEVGAYPYPMPEAAGFLEWVQRWQADEGWWD</sequence>
<proteinExistence type="predicted"/>
<dbReference type="Proteomes" id="UP001235744">
    <property type="component" value="Chromosome"/>
</dbReference>
<organism evidence="1 2">
    <name type="scientific">Streptomyces poriferorum</name>
    <dbReference type="NCBI Taxonomy" id="2798799"/>
    <lineage>
        <taxon>Bacteria</taxon>
        <taxon>Bacillati</taxon>
        <taxon>Actinomycetota</taxon>
        <taxon>Actinomycetes</taxon>
        <taxon>Kitasatosporales</taxon>
        <taxon>Streptomycetaceae</taxon>
        <taxon>Streptomyces</taxon>
    </lineage>
</organism>
<gene>
    <name evidence="1" type="ORF">P8A19_00275</name>
</gene>
<dbReference type="RefSeq" id="WP_306072501.1">
    <property type="nucleotide sequence ID" value="NZ_CP120988.1"/>
</dbReference>